<dbReference type="InterPro" id="IPR006076">
    <property type="entry name" value="FAD-dep_OxRdtase"/>
</dbReference>
<name>A0A160TUQ3_9ZZZZ</name>
<dbReference type="Gene3D" id="3.30.9.10">
    <property type="entry name" value="D-Amino Acid Oxidase, subunit A, domain 2"/>
    <property type="match status" value="1"/>
</dbReference>
<sequence length="416" mass="45918">MSHHTKHVLVIGGGVIGTACAHYLEAGGYSVSLIDRGRVGGEASHGNCGVICPSHLLPLAEPGVIGQALGSFFRRRSPFFVAPRVDFDLWRWLFRFAGNCREDQMIKTGHAALSLLQQSRRLYDELINEYGLACDWETTGTLYVCKLPQTFASFSSTVKLLQTEYGVAARSYLGENISALEPALRPGLAGAWHFPGDAHLRPDRLLQSWRDSLVERDVKILENTTLQELVFNDGRPTAARTTQGEIVADHFVFATGAFTPQLSDQLGWSPPIQPAKGYSLTMPRPKRCPNYPLNLVDSGIVATPWKSGYRLGSILEFSGYNRRIDPRRVTLLRTGANECLKEACADMIEETWVGWRSMTPNGLPCIDRCPIASNVYVAAGHNMLGMSMATGTGQMIAQMIDERVPSVDPNAYRLQF</sequence>
<dbReference type="InterPro" id="IPR036188">
    <property type="entry name" value="FAD/NAD-bd_sf"/>
</dbReference>
<organism evidence="3">
    <name type="scientific">hydrothermal vent metagenome</name>
    <dbReference type="NCBI Taxonomy" id="652676"/>
    <lineage>
        <taxon>unclassified sequences</taxon>
        <taxon>metagenomes</taxon>
        <taxon>ecological metagenomes</taxon>
    </lineage>
</organism>
<dbReference type="PANTHER" id="PTHR13847:SF289">
    <property type="entry name" value="GLYCINE OXIDASE"/>
    <property type="match status" value="1"/>
</dbReference>
<dbReference type="SUPFAM" id="SSF54373">
    <property type="entry name" value="FAD-linked reductases, C-terminal domain"/>
    <property type="match status" value="1"/>
</dbReference>
<dbReference type="Pfam" id="PF01266">
    <property type="entry name" value="DAO"/>
    <property type="match status" value="1"/>
</dbReference>
<evidence type="ECO:0000256" key="1">
    <source>
        <dbReference type="ARBA" id="ARBA00023002"/>
    </source>
</evidence>
<dbReference type="GO" id="GO:0016491">
    <property type="term" value="F:oxidoreductase activity"/>
    <property type="evidence" value="ECO:0007669"/>
    <property type="project" value="UniProtKB-KW"/>
</dbReference>
<dbReference type="EMBL" id="CZRL01000097">
    <property type="protein sequence ID" value="CUS53339.1"/>
    <property type="molecule type" value="Genomic_DNA"/>
</dbReference>
<evidence type="ECO:0000259" key="2">
    <source>
        <dbReference type="Pfam" id="PF01266"/>
    </source>
</evidence>
<proteinExistence type="predicted"/>
<feature type="domain" description="FAD dependent oxidoreductase" evidence="2">
    <location>
        <begin position="8"/>
        <end position="399"/>
    </location>
</feature>
<dbReference type="PANTHER" id="PTHR13847">
    <property type="entry name" value="SARCOSINE DEHYDROGENASE-RELATED"/>
    <property type="match status" value="1"/>
</dbReference>
<reference evidence="3" key="1">
    <citation type="submission" date="2015-10" db="EMBL/GenBank/DDBJ databases">
        <authorList>
            <person name="Gilbert D.G."/>
        </authorList>
    </citation>
    <scope>NUCLEOTIDE SEQUENCE</scope>
</reference>
<dbReference type="GO" id="GO:0005737">
    <property type="term" value="C:cytoplasm"/>
    <property type="evidence" value="ECO:0007669"/>
    <property type="project" value="TreeGrafter"/>
</dbReference>
<dbReference type="PROSITE" id="PS51257">
    <property type="entry name" value="PROKAR_LIPOPROTEIN"/>
    <property type="match status" value="1"/>
</dbReference>
<accession>A0A160TUQ3</accession>
<keyword evidence="1 3" id="KW-0560">Oxidoreductase</keyword>
<protein>
    <submittedName>
        <fullName evidence="3">D-amino acid dehydrogenase small subunit</fullName>
        <ecNumber evidence="3">1.4.99.6</ecNumber>
    </submittedName>
</protein>
<dbReference type="SUPFAM" id="SSF51905">
    <property type="entry name" value="FAD/NAD(P)-binding domain"/>
    <property type="match status" value="1"/>
</dbReference>
<dbReference type="EC" id="1.4.99.6" evidence="3"/>
<gene>
    <name evidence="3" type="ORF">MGWOODY_XGa1382</name>
</gene>
<dbReference type="AlphaFoldDB" id="A0A160TUQ3"/>
<dbReference type="Gene3D" id="3.50.50.60">
    <property type="entry name" value="FAD/NAD(P)-binding domain"/>
    <property type="match status" value="2"/>
</dbReference>
<evidence type="ECO:0000313" key="3">
    <source>
        <dbReference type="EMBL" id="CUS53339.1"/>
    </source>
</evidence>